<gene>
    <name evidence="1" type="ORF">BIFLH658_00137</name>
</gene>
<name>A0ABY6Y8B4_BIFPS</name>
<evidence type="ECO:0000313" key="1">
    <source>
        <dbReference type="EMBL" id="VWQ11783.1"/>
    </source>
</evidence>
<keyword evidence="2" id="KW-1185">Reference proteome</keyword>
<sequence>MADTDDFASVDDLEASWHALTDEEKTRAKKLIAYASDLIRSYRRWDKVSNLTRERICCAAVRRAMEADSNGAPSGASSMSETAGPFQATYSFQNPTGDLRLWPSEEKELGGRRRLLAGALDMSTGKVVAP</sequence>
<proteinExistence type="predicted"/>
<protein>
    <submittedName>
        <fullName evidence="1">Phage protein Gp19/Gp15/Gp42</fullName>
    </submittedName>
</protein>
<reference evidence="1 2" key="1">
    <citation type="submission" date="2019-10" db="EMBL/GenBank/DDBJ databases">
        <authorList>
            <consortium name="Melissa Lawson"/>
            <person name="O'neill I."/>
        </authorList>
    </citation>
    <scope>NUCLEOTIDE SEQUENCE [LARGE SCALE GENOMIC DNA]</scope>
    <source>
        <strain evidence="1">LH_658</strain>
    </source>
</reference>
<dbReference type="EMBL" id="CABWJV010000001">
    <property type="protein sequence ID" value="VWQ11783.1"/>
    <property type="molecule type" value="Genomic_DNA"/>
</dbReference>
<comment type="caution">
    <text evidence="1">The sequence shown here is derived from an EMBL/GenBank/DDBJ whole genome shotgun (WGS) entry which is preliminary data.</text>
</comment>
<accession>A0ABY6Y8B4</accession>
<evidence type="ECO:0000313" key="2">
    <source>
        <dbReference type="Proteomes" id="UP000494211"/>
    </source>
</evidence>
<organism evidence="1 2">
    <name type="scientific">Bifidobacterium pseudocatenulatum</name>
    <dbReference type="NCBI Taxonomy" id="28026"/>
    <lineage>
        <taxon>Bacteria</taxon>
        <taxon>Bacillati</taxon>
        <taxon>Actinomycetota</taxon>
        <taxon>Actinomycetes</taxon>
        <taxon>Bifidobacteriales</taxon>
        <taxon>Bifidobacteriaceae</taxon>
        <taxon>Bifidobacterium</taxon>
    </lineage>
</organism>
<dbReference type="Proteomes" id="UP000494211">
    <property type="component" value="Unassembled WGS sequence"/>
</dbReference>